<dbReference type="PROSITE" id="PS50835">
    <property type="entry name" value="IG_LIKE"/>
    <property type="match status" value="4"/>
</dbReference>
<evidence type="ECO:0000256" key="6">
    <source>
        <dbReference type="ARBA" id="ARBA00022737"/>
    </source>
</evidence>
<evidence type="ECO:0000256" key="1">
    <source>
        <dbReference type="ARBA" id="ARBA00004123"/>
    </source>
</evidence>
<dbReference type="InterPro" id="IPR007110">
    <property type="entry name" value="Ig-like_dom"/>
</dbReference>
<dbReference type="InterPro" id="IPR003599">
    <property type="entry name" value="Ig_sub"/>
</dbReference>
<organism evidence="11 12">
    <name type="scientific">Erpetoichthys calabaricus</name>
    <name type="common">Rope fish</name>
    <name type="synonym">Calamoichthys calabaricus</name>
    <dbReference type="NCBI Taxonomy" id="27687"/>
    <lineage>
        <taxon>Eukaryota</taxon>
        <taxon>Metazoa</taxon>
        <taxon>Chordata</taxon>
        <taxon>Craniata</taxon>
        <taxon>Vertebrata</taxon>
        <taxon>Euteleostomi</taxon>
        <taxon>Actinopterygii</taxon>
        <taxon>Polypteriformes</taxon>
        <taxon>Polypteridae</taxon>
        <taxon>Erpetoichthys</taxon>
    </lineage>
</organism>
<accession>A0A8C4X7U4</accession>
<evidence type="ECO:0000256" key="2">
    <source>
        <dbReference type="ARBA" id="ARBA00004496"/>
    </source>
</evidence>
<evidence type="ECO:0000259" key="10">
    <source>
        <dbReference type="PROSITE" id="PS50835"/>
    </source>
</evidence>
<dbReference type="FunFam" id="2.60.40.10:FF:000050">
    <property type="entry name" value="Titin isoform B"/>
    <property type="match status" value="3"/>
</dbReference>
<reference evidence="11" key="1">
    <citation type="submission" date="2021-06" db="EMBL/GenBank/DDBJ databases">
        <authorList>
            <consortium name="Wellcome Sanger Institute Data Sharing"/>
        </authorList>
    </citation>
    <scope>NUCLEOTIDE SEQUENCE [LARGE SCALE GENOMIC DNA]</scope>
</reference>
<dbReference type="Ensembl" id="ENSECRT00000012117.1">
    <property type="protein sequence ID" value="ENSECRP00000011921.1"/>
    <property type="gene ID" value="ENSECRG00000007905.1"/>
</dbReference>
<dbReference type="SMART" id="SM00409">
    <property type="entry name" value="IG"/>
    <property type="match status" value="5"/>
</dbReference>
<evidence type="ECO:0000256" key="5">
    <source>
        <dbReference type="ARBA" id="ARBA00022553"/>
    </source>
</evidence>
<name>A0A8C4X7U4_ERPCA</name>
<proteinExistence type="inferred from homology"/>
<protein>
    <recommendedName>
        <fullName evidence="10">Ig-like domain-containing protein</fullName>
    </recommendedName>
</protein>
<keyword evidence="12" id="KW-1185">Reference proteome</keyword>
<evidence type="ECO:0000256" key="7">
    <source>
        <dbReference type="ARBA" id="ARBA00023157"/>
    </source>
</evidence>
<evidence type="ECO:0000256" key="9">
    <source>
        <dbReference type="ARBA" id="ARBA00023319"/>
    </source>
</evidence>
<sequence>FHAVIEFEVNEEDVDARWLRNGLEINFRVEERFKYIILRRLHRLTITETITSDAGEYTFVAGRNRSVVTLQVNCEYFQLMTSRKSPCIWKLLTMFCCFTEPIVERHLQTISGKEGHTCVLTCQFSVPNLKTQWFKNGKLIEPDGRYSIEVAGKIQKLSIKDLKPEDQGRFSCRYENLETSADLLVEGLYTEQKKKTIQKILQKIKFTKTIQDIVVNENQTATFECEVSFDGAIVSWYKDNFELQESGRFEYVSDGRKRILVIQDLHIDDSGEYNCRLPTSRTSGTMKVNGKVLPHLLCPLEVLEGDKAEFVCSVSKEAFEVKWFKGSEELEIGDKYNIISDGKRRVLVVKNCKPGDEGTFTSVSLYFFVYFTEEDLRIIEPLEDIETQEKKTVSFTCKVNRPNVTLKWMKGGQEIVFDKRVMYKADKVKHTLIVRDCGLADEGEYTVIAGQDKSTAELIITEAPTDFTAHLQDQTVTEFEDAVFTCQLSKEKASVKWYKNGREIREGPR</sequence>
<dbReference type="SMART" id="SM00408">
    <property type="entry name" value="IGc2"/>
    <property type="match status" value="4"/>
</dbReference>
<reference evidence="11" key="2">
    <citation type="submission" date="2025-08" db="UniProtKB">
        <authorList>
            <consortium name="Ensembl"/>
        </authorList>
    </citation>
    <scope>IDENTIFICATION</scope>
</reference>
<reference evidence="11" key="3">
    <citation type="submission" date="2025-09" db="UniProtKB">
        <authorList>
            <consortium name="Ensembl"/>
        </authorList>
    </citation>
    <scope>IDENTIFICATION</scope>
</reference>
<dbReference type="Gene3D" id="2.60.40.10">
    <property type="entry name" value="Immunoglobulins"/>
    <property type="match status" value="6"/>
</dbReference>
<keyword evidence="7" id="KW-1015">Disulfide bond</keyword>
<dbReference type="Proteomes" id="UP000694620">
    <property type="component" value="Chromosome 8"/>
</dbReference>
<dbReference type="InterPro" id="IPR013098">
    <property type="entry name" value="Ig_I-set"/>
</dbReference>
<feature type="domain" description="Ig-like" evidence="10">
    <location>
        <begin position="374"/>
        <end position="496"/>
    </location>
</feature>
<dbReference type="AlphaFoldDB" id="A0A8C4X7U4"/>
<dbReference type="PANTHER" id="PTHR35971:SF5">
    <property type="entry name" value="OBSCURIN LIKE CYTOSKELETAL ADAPTOR 1"/>
    <property type="match status" value="1"/>
</dbReference>
<keyword evidence="5" id="KW-0597">Phosphoprotein</keyword>
<evidence type="ECO:0000256" key="3">
    <source>
        <dbReference type="ARBA" id="ARBA00006692"/>
    </source>
</evidence>
<keyword evidence="8" id="KW-0539">Nucleus</keyword>
<feature type="domain" description="Ig-like" evidence="10">
    <location>
        <begin position="101"/>
        <end position="184"/>
    </location>
</feature>
<feature type="domain" description="Ig-like" evidence="10">
    <location>
        <begin position="294"/>
        <end position="361"/>
    </location>
</feature>
<dbReference type="InterPro" id="IPR013783">
    <property type="entry name" value="Ig-like_fold"/>
</dbReference>
<evidence type="ECO:0000313" key="12">
    <source>
        <dbReference type="Proteomes" id="UP000694620"/>
    </source>
</evidence>
<evidence type="ECO:0000313" key="11">
    <source>
        <dbReference type="Ensembl" id="ENSECRP00000011921.1"/>
    </source>
</evidence>
<dbReference type="GO" id="GO:0005634">
    <property type="term" value="C:nucleus"/>
    <property type="evidence" value="ECO:0007669"/>
    <property type="project" value="UniProtKB-SubCell"/>
</dbReference>
<dbReference type="Pfam" id="PF07679">
    <property type="entry name" value="I-set"/>
    <property type="match status" value="4"/>
</dbReference>
<comment type="similarity">
    <text evidence="3">Belongs to the protein kinase superfamily. CAMK Ser/Thr protein kinase family.</text>
</comment>
<comment type="subcellular location">
    <subcellularLocation>
        <location evidence="2">Cytoplasm</location>
    </subcellularLocation>
    <subcellularLocation>
        <location evidence="1">Nucleus</location>
    </subcellularLocation>
</comment>
<dbReference type="InterPro" id="IPR052385">
    <property type="entry name" value="Obscurin/Obscurin-like_Reg"/>
</dbReference>
<evidence type="ECO:0000256" key="4">
    <source>
        <dbReference type="ARBA" id="ARBA00022490"/>
    </source>
</evidence>
<evidence type="ECO:0000256" key="8">
    <source>
        <dbReference type="ARBA" id="ARBA00023242"/>
    </source>
</evidence>
<feature type="domain" description="Ig-like" evidence="10">
    <location>
        <begin position="204"/>
        <end position="289"/>
    </location>
</feature>
<keyword evidence="6" id="KW-0677">Repeat</keyword>
<dbReference type="PANTHER" id="PTHR35971">
    <property type="entry name" value="SI:DKEY-31G6.6"/>
    <property type="match status" value="1"/>
</dbReference>
<keyword evidence="9" id="KW-0393">Immunoglobulin domain</keyword>
<dbReference type="InterPro" id="IPR003598">
    <property type="entry name" value="Ig_sub2"/>
</dbReference>
<dbReference type="CDD" id="cd00096">
    <property type="entry name" value="Ig"/>
    <property type="match status" value="1"/>
</dbReference>
<keyword evidence="4" id="KW-0963">Cytoplasm</keyword>
<dbReference type="GO" id="GO:0005737">
    <property type="term" value="C:cytoplasm"/>
    <property type="evidence" value="ECO:0007669"/>
    <property type="project" value="UniProtKB-SubCell"/>
</dbReference>
<dbReference type="GeneTree" id="ENSGT01110000267173"/>
<dbReference type="SUPFAM" id="SSF48726">
    <property type="entry name" value="Immunoglobulin"/>
    <property type="match status" value="6"/>
</dbReference>
<dbReference type="InterPro" id="IPR036179">
    <property type="entry name" value="Ig-like_dom_sf"/>
</dbReference>